<dbReference type="Pfam" id="PF08220">
    <property type="entry name" value="HTH_DeoR"/>
    <property type="match status" value="1"/>
</dbReference>
<dbReference type="Proteomes" id="UP001183202">
    <property type="component" value="Unassembled WGS sequence"/>
</dbReference>
<dbReference type="RefSeq" id="WP_311558502.1">
    <property type="nucleotide sequence ID" value="NZ_JAVREJ010000016.1"/>
</dbReference>
<keyword evidence="9" id="KW-1185">Reference proteome</keyword>
<dbReference type="InterPro" id="IPR037171">
    <property type="entry name" value="NagB/RpiA_transferase-like"/>
</dbReference>
<dbReference type="InterPro" id="IPR001034">
    <property type="entry name" value="DeoR_HTH"/>
</dbReference>
<dbReference type="PROSITE" id="PS51000">
    <property type="entry name" value="HTH_DEOR_2"/>
    <property type="match status" value="1"/>
</dbReference>
<dbReference type="SMART" id="SM00420">
    <property type="entry name" value="HTH_DEOR"/>
    <property type="match status" value="1"/>
</dbReference>
<keyword evidence="4 8" id="KW-0238">DNA-binding</keyword>
<dbReference type="InterPro" id="IPR036390">
    <property type="entry name" value="WH_DNA-bd_sf"/>
</dbReference>
<dbReference type="SUPFAM" id="SSF46785">
    <property type="entry name" value="Winged helix' DNA-binding domain"/>
    <property type="match status" value="1"/>
</dbReference>
<dbReference type="Pfam" id="PF00455">
    <property type="entry name" value="DeoRC"/>
    <property type="match status" value="1"/>
</dbReference>
<reference evidence="9" key="1">
    <citation type="submission" date="2023-07" db="EMBL/GenBank/DDBJ databases">
        <title>30 novel species of actinomycetes from the DSMZ collection.</title>
        <authorList>
            <person name="Nouioui I."/>
        </authorList>
    </citation>
    <scope>NUCLEOTIDE SEQUENCE [LARGE SCALE GENOMIC DNA]</scope>
    <source>
        <strain evidence="9">DSM 45834</strain>
    </source>
</reference>
<evidence type="ECO:0000313" key="8">
    <source>
        <dbReference type="EMBL" id="MDT0351992.1"/>
    </source>
</evidence>
<evidence type="ECO:0000256" key="3">
    <source>
        <dbReference type="ARBA" id="ARBA00023015"/>
    </source>
</evidence>
<dbReference type="SUPFAM" id="SSF100950">
    <property type="entry name" value="NagB/RpiA/CoA transferase-like"/>
    <property type="match status" value="1"/>
</dbReference>
<evidence type="ECO:0000313" key="9">
    <source>
        <dbReference type="Proteomes" id="UP001183202"/>
    </source>
</evidence>
<evidence type="ECO:0000256" key="2">
    <source>
        <dbReference type="ARBA" id="ARBA00022491"/>
    </source>
</evidence>
<dbReference type="PANTHER" id="PTHR30363:SF4">
    <property type="entry name" value="GLYCEROL-3-PHOSPHATE REGULON REPRESSOR"/>
    <property type="match status" value="1"/>
</dbReference>
<evidence type="ECO:0000256" key="6">
    <source>
        <dbReference type="ARBA" id="ARBA00024937"/>
    </source>
</evidence>
<dbReference type="GO" id="GO:0003677">
    <property type="term" value="F:DNA binding"/>
    <property type="evidence" value="ECO:0007669"/>
    <property type="project" value="UniProtKB-KW"/>
</dbReference>
<comment type="caution">
    <text evidence="8">The sequence shown here is derived from an EMBL/GenBank/DDBJ whole genome shotgun (WGS) entry which is preliminary data.</text>
</comment>
<keyword evidence="3" id="KW-0805">Transcription regulation</keyword>
<feature type="domain" description="HTH deoR-type" evidence="7">
    <location>
        <begin position="11"/>
        <end position="66"/>
    </location>
</feature>
<comment type="function">
    <text evidence="6">Repressor of the lactose catabolism operon. Galactose-6-phosphate is the inducer.</text>
</comment>
<dbReference type="SMART" id="SM01134">
    <property type="entry name" value="DeoRC"/>
    <property type="match status" value="1"/>
</dbReference>
<evidence type="ECO:0000256" key="1">
    <source>
        <dbReference type="ARBA" id="ARBA00021390"/>
    </source>
</evidence>
<dbReference type="PROSITE" id="PS00894">
    <property type="entry name" value="HTH_DEOR_1"/>
    <property type="match status" value="1"/>
</dbReference>
<dbReference type="InterPro" id="IPR014036">
    <property type="entry name" value="DeoR-like_C"/>
</dbReference>
<keyword evidence="2" id="KW-0678">Repressor</keyword>
<gene>
    <name evidence="8" type="ORF">RM445_20905</name>
</gene>
<name>A0ABU2NDF8_9PSEU</name>
<accession>A0ABU2NDF8</accession>
<keyword evidence="5" id="KW-0804">Transcription</keyword>
<protein>
    <recommendedName>
        <fullName evidence="1">Lactose phosphotransferase system repressor</fullName>
    </recommendedName>
</protein>
<evidence type="ECO:0000256" key="5">
    <source>
        <dbReference type="ARBA" id="ARBA00023163"/>
    </source>
</evidence>
<dbReference type="PRINTS" id="PR00037">
    <property type="entry name" value="HTHLACR"/>
</dbReference>
<organism evidence="8 9">
    <name type="scientific">Pseudonocardia charpentierae</name>
    <dbReference type="NCBI Taxonomy" id="3075545"/>
    <lineage>
        <taxon>Bacteria</taxon>
        <taxon>Bacillati</taxon>
        <taxon>Actinomycetota</taxon>
        <taxon>Actinomycetes</taxon>
        <taxon>Pseudonocardiales</taxon>
        <taxon>Pseudonocardiaceae</taxon>
        <taxon>Pseudonocardia</taxon>
    </lineage>
</organism>
<dbReference type="Gene3D" id="3.40.50.1360">
    <property type="match status" value="1"/>
</dbReference>
<proteinExistence type="predicted"/>
<evidence type="ECO:0000259" key="7">
    <source>
        <dbReference type="PROSITE" id="PS51000"/>
    </source>
</evidence>
<dbReference type="EMBL" id="JAVREJ010000016">
    <property type="protein sequence ID" value="MDT0351992.1"/>
    <property type="molecule type" value="Genomic_DNA"/>
</dbReference>
<dbReference type="InterPro" id="IPR036388">
    <property type="entry name" value="WH-like_DNA-bd_sf"/>
</dbReference>
<sequence>MTGPVGEHAFGEERRERIVSMVNARGRVRIGELAREVAASEPTVRKDLALLERSGLLRRTHGGALALRPPAERPFADRLSRDAEAKTAIARVCVDLVADGDAVYLDSGTTTLRIAELLTARNVNALTNGIAVAAALAEKPTVRHTLVGGVLRPSAGAVAGALAVENVARFTVNTAFIGATGLTADGITVADHNEAQLKVAVLGRARRIVVPVDVSKIGINDFALVAPLDAVDTVVTADAPPGLAELCARHGVELIDAAT</sequence>
<dbReference type="InterPro" id="IPR018356">
    <property type="entry name" value="Tscrpt_reg_HTH_DeoR_CS"/>
</dbReference>
<evidence type="ECO:0000256" key="4">
    <source>
        <dbReference type="ARBA" id="ARBA00023125"/>
    </source>
</evidence>
<dbReference type="PANTHER" id="PTHR30363">
    <property type="entry name" value="HTH-TYPE TRANSCRIPTIONAL REGULATOR SRLR-RELATED"/>
    <property type="match status" value="1"/>
</dbReference>
<dbReference type="InterPro" id="IPR050313">
    <property type="entry name" value="Carb_Metab_HTH_regulators"/>
</dbReference>
<dbReference type="Gene3D" id="1.10.10.10">
    <property type="entry name" value="Winged helix-like DNA-binding domain superfamily/Winged helix DNA-binding domain"/>
    <property type="match status" value="1"/>
</dbReference>